<dbReference type="Proteomes" id="UP000278006">
    <property type="component" value="Unassembled WGS sequence"/>
</dbReference>
<sequence length="164" mass="17097">MAAIAGSALALTACGDGGGNDDDPEPSDDLGVLTVSAASADGYNGIYGNGNIGLTDVERNDPVISDKPEVCAFNFDRADKVGDGTKTAEGDLRYRPDTSTIYEAYVTIADKKFSSDDWDSTTKVDRDGNRVVFDGSQLKATDDSGISLTLHGAIPLPGNRPEGC</sequence>
<organism evidence="1 2">
    <name type="scientific">Corticibacter populi</name>
    <dbReference type="NCBI Taxonomy" id="1550736"/>
    <lineage>
        <taxon>Bacteria</taxon>
        <taxon>Pseudomonadati</taxon>
        <taxon>Pseudomonadota</taxon>
        <taxon>Betaproteobacteria</taxon>
        <taxon>Burkholderiales</taxon>
        <taxon>Comamonadaceae</taxon>
        <taxon>Corticibacter</taxon>
    </lineage>
</organism>
<keyword evidence="2" id="KW-1185">Reference proteome</keyword>
<comment type="caution">
    <text evidence="1">The sequence shown here is derived from an EMBL/GenBank/DDBJ whole genome shotgun (WGS) entry which is preliminary data.</text>
</comment>
<evidence type="ECO:0000313" key="2">
    <source>
        <dbReference type="Proteomes" id="UP000278006"/>
    </source>
</evidence>
<proteinExistence type="predicted"/>
<dbReference type="OrthoDB" id="8810115at2"/>
<evidence type="ECO:0000313" key="1">
    <source>
        <dbReference type="EMBL" id="RMX08910.1"/>
    </source>
</evidence>
<protein>
    <submittedName>
        <fullName evidence="1">Uncharacterized protein</fullName>
    </submittedName>
</protein>
<reference evidence="1 2" key="1">
    <citation type="submission" date="2018-10" db="EMBL/GenBank/DDBJ databases">
        <title>Draft genome of Cortibacter populi DSM10536.</title>
        <authorList>
            <person name="Bernier A.-M."/>
            <person name="Bernard K."/>
        </authorList>
    </citation>
    <scope>NUCLEOTIDE SEQUENCE [LARGE SCALE GENOMIC DNA]</scope>
    <source>
        <strain evidence="1 2">DSM 105136</strain>
    </source>
</reference>
<name>A0A3M6R0X5_9BURK</name>
<dbReference type="AlphaFoldDB" id="A0A3M6R0X5"/>
<gene>
    <name evidence="1" type="ORF">D8I35_05590</name>
</gene>
<dbReference type="EMBL" id="RDQO01000001">
    <property type="protein sequence ID" value="RMX08910.1"/>
    <property type="molecule type" value="Genomic_DNA"/>
</dbReference>
<accession>A0A3M6R0X5</accession>